<comment type="caution">
    <text evidence="2">The sequence shown here is derived from an EMBL/GenBank/DDBJ whole genome shotgun (WGS) entry which is preliminary data.</text>
</comment>
<evidence type="ECO:0000313" key="3">
    <source>
        <dbReference type="Proteomes" id="UP000481861"/>
    </source>
</evidence>
<sequence length="216" mass="22999">MESDHEPRQENSTKPPPTTSLGASSSAETPSISHGMPTTSVSASSADASSTPPTTRTTSPCASPSRDASSTPPNMSTTSPGASSSPYAPVPKPVLPDLRLLSISNIASAMSLWDFSKIRQSPEVIDAVEPILYDSSTVPWPSPAVKAHRIEVQMLELLADSLTMHGYENQAPGDIEGGYSIELFEEPGCIYQPLPDWLPRHLILISGPPFAECELE</sequence>
<feature type="compositionally biased region" description="Polar residues" evidence="1">
    <location>
        <begin position="19"/>
        <end position="32"/>
    </location>
</feature>
<name>A0A7C8MFN6_9PLEO</name>
<accession>A0A7C8MFN6</accession>
<evidence type="ECO:0000256" key="1">
    <source>
        <dbReference type="SAM" id="MobiDB-lite"/>
    </source>
</evidence>
<protein>
    <submittedName>
        <fullName evidence="2">Uncharacterized protein</fullName>
    </submittedName>
</protein>
<feature type="region of interest" description="Disordered" evidence="1">
    <location>
        <begin position="1"/>
        <end position="89"/>
    </location>
</feature>
<dbReference type="Proteomes" id="UP000481861">
    <property type="component" value="Unassembled WGS sequence"/>
</dbReference>
<evidence type="ECO:0000313" key="2">
    <source>
        <dbReference type="EMBL" id="KAF2877056.1"/>
    </source>
</evidence>
<feature type="compositionally biased region" description="Low complexity" evidence="1">
    <location>
        <begin position="37"/>
        <end position="80"/>
    </location>
</feature>
<keyword evidence="3" id="KW-1185">Reference proteome</keyword>
<dbReference type="EMBL" id="JAADJZ010000002">
    <property type="protein sequence ID" value="KAF2877056.1"/>
    <property type="molecule type" value="Genomic_DNA"/>
</dbReference>
<proteinExistence type="predicted"/>
<reference evidence="2 3" key="1">
    <citation type="submission" date="2020-01" db="EMBL/GenBank/DDBJ databases">
        <authorList>
            <consortium name="DOE Joint Genome Institute"/>
            <person name="Haridas S."/>
            <person name="Albert R."/>
            <person name="Binder M."/>
            <person name="Bloem J."/>
            <person name="Labutti K."/>
            <person name="Salamov A."/>
            <person name="Andreopoulos B."/>
            <person name="Baker S.E."/>
            <person name="Barry K."/>
            <person name="Bills G."/>
            <person name="Bluhm B.H."/>
            <person name="Cannon C."/>
            <person name="Castanera R."/>
            <person name="Culley D.E."/>
            <person name="Daum C."/>
            <person name="Ezra D."/>
            <person name="Gonzalez J.B."/>
            <person name="Henrissat B."/>
            <person name="Kuo A."/>
            <person name="Liang C."/>
            <person name="Lipzen A."/>
            <person name="Lutzoni F."/>
            <person name="Magnuson J."/>
            <person name="Mondo S."/>
            <person name="Nolan M."/>
            <person name="Ohm R."/>
            <person name="Pangilinan J."/>
            <person name="Park H.-J.H."/>
            <person name="Ramirez L."/>
            <person name="Alfaro M."/>
            <person name="Sun H."/>
            <person name="Tritt A."/>
            <person name="Yoshinaga Y."/>
            <person name="Zwiers L.-H.L."/>
            <person name="Turgeon B.G."/>
            <person name="Goodwin S.B."/>
            <person name="Spatafora J.W."/>
            <person name="Crous P.W."/>
            <person name="Grigoriev I.V."/>
        </authorList>
    </citation>
    <scope>NUCLEOTIDE SEQUENCE [LARGE SCALE GENOMIC DNA]</scope>
    <source>
        <strain evidence="2 3">CBS 611.86</strain>
    </source>
</reference>
<dbReference type="AlphaFoldDB" id="A0A7C8MFN6"/>
<feature type="compositionally biased region" description="Basic and acidic residues" evidence="1">
    <location>
        <begin position="1"/>
        <end position="11"/>
    </location>
</feature>
<gene>
    <name evidence="2" type="ORF">BDV95DRAFT_601472</name>
</gene>
<organism evidence="2 3">
    <name type="scientific">Massariosphaeria phaeospora</name>
    <dbReference type="NCBI Taxonomy" id="100035"/>
    <lineage>
        <taxon>Eukaryota</taxon>
        <taxon>Fungi</taxon>
        <taxon>Dikarya</taxon>
        <taxon>Ascomycota</taxon>
        <taxon>Pezizomycotina</taxon>
        <taxon>Dothideomycetes</taxon>
        <taxon>Pleosporomycetidae</taxon>
        <taxon>Pleosporales</taxon>
        <taxon>Pleosporales incertae sedis</taxon>
        <taxon>Massariosphaeria</taxon>
    </lineage>
</organism>